<sequence>MSIVEKLDSLRAAAPGCSLAAFGDLNTRLVLRTSAARPWPQERLDELCMQAARCFASADSPGVAEHFLEEGARIDQAILLEPSEVRLFLRAPEEESDLLCVVCHSVGDFERVERLARDTVRIL</sequence>
<dbReference type="AlphaFoldDB" id="A0A8J3M8W1"/>
<evidence type="ECO:0000313" key="1">
    <source>
        <dbReference type="EMBL" id="GHF56968.1"/>
    </source>
</evidence>
<dbReference type="EMBL" id="BNCJ01000009">
    <property type="protein sequence ID" value="GHF56968.1"/>
    <property type="molecule type" value="Genomic_DNA"/>
</dbReference>
<protein>
    <submittedName>
        <fullName evidence="1">Uncharacterized protein</fullName>
    </submittedName>
</protein>
<comment type="caution">
    <text evidence="1">The sequence shown here is derived from an EMBL/GenBank/DDBJ whole genome shotgun (WGS) entry which is preliminary data.</text>
</comment>
<reference evidence="1" key="2">
    <citation type="submission" date="2020-09" db="EMBL/GenBank/DDBJ databases">
        <authorList>
            <person name="Sun Q."/>
            <person name="Kim S."/>
        </authorList>
    </citation>
    <scope>NUCLEOTIDE SEQUENCE</scope>
    <source>
        <strain evidence="1">KCTC 42650</strain>
    </source>
</reference>
<dbReference type="RefSeq" id="WP_189680964.1">
    <property type="nucleotide sequence ID" value="NZ_BNCJ01000009.1"/>
</dbReference>
<organism evidence="1 2">
    <name type="scientific">Seohaeicola zhoushanensis</name>
    <dbReference type="NCBI Taxonomy" id="1569283"/>
    <lineage>
        <taxon>Bacteria</taxon>
        <taxon>Pseudomonadati</taxon>
        <taxon>Pseudomonadota</taxon>
        <taxon>Alphaproteobacteria</taxon>
        <taxon>Rhodobacterales</taxon>
        <taxon>Roseobacteraceae</taxon>
        <taxon>Seohaeicola</taxon>
    </lineage>
</organism>
<proteinExistence type="predicted"/>
<name>A0A8J3M8W1_9RHOB</name>
<reference evidence="1" key="1">
    <citation type="journal article" date="2014" name="Int. J. Syst. Evol. Microbiol.">
        <title>Complete genome sequence of Corynebacterium casei LMG S-19264T (=DSM 44701T), isolated from a smear-ripened cheese.</title>
        <authorList>
            <consortium name="US DOE Joint Genome Institute (JGI-PGF)"/>
            <person name="Walter F."/>
            <person name="Albersmeier A."/>
            <person name="Kalinowski J."/>
            <person name="Ruckert C."/>
        </authorList>
    </citation>
    <scope>NUCLEOTIDE SEQUENCE</scope>
    <source>
        <strain evidence="1">KCTC 42650</strain>
    </source>
</reference>
<evidence type="ECO:0000313" key="2">
    <source>
        <dbReference type="Proteomes" id="UP000626220"/>
    </source>
</evidence>
<keyword evidence="2" id="KW-1185">Reference proteome</keyword>
<dbReference type="Proteomes" id="UP000626220">
    <property type="component" value="Unassembled WGS sequence"/>
</dbReference>
<accession>A0A8J3M8W1</accession>
<gene>
    <name evidence="1" type="ORF">GCM10017056_30510</name>
</gene>